<organism evidence="3 4">
    <name type="scientific">Psychroserpens luteus</name>
    <dbReference type="NCBI Taxonomy" id="1434066"/>
    <lineage>
        <taxon>Bacteria</taxon>
        <taxon>Pseudomonadati</taxon>
        <taxon>Bacteroidota</taxon>
        <taxon>Flavobacteriia</taxon>
        <taxon>Flavobacteriales</taxon>
        <taxon>Flavobacteriaceae</taxon>
        <taxon>Psychroserpens</taxon>
    </lineage>
</organism>
<feature type="signal peptide" evidence="1">
    <location>
        <begin position="1"/>
        <end position="20"/>
    </location>
</feature>
<name>A0ABW5ZRV2_9FLAO</name>
<evidence type="ECO:0000259" key="2">
    <source>
        <dbReference type="Pfam" id="PF18942"/>
    </source>
</evidence>
<dbReference type="InterPro" id="IPR043744">
    <property type="entry name" value="DUF5689"/>
</dbReference>
<accession>A0ABW5ZRV2</accession>
<dbReference type="Gene3D" id="2.60.120.200">
    <property type="match status" value="1"/>
</dbReference>
<keyword evidence="4" id="KW-1185">Reference proteome</keyword>
<comment type="caution">
    <text evidence="3">The sequence shown here is derived from an EMBL/GenBank/DDBJ whole genome shotgun (WGS) entry which is preliminary data.</text>
</comment>
<dbReference type="PROSITE" id="PS51257">
    <property type="entry name" value="PROKAR_LIPOPROTEIN"/>
    <property type="match status" value="1"/>
</dbReference>
<dbReference type="RefSeq" id="WP_194508658.1">
    <property type="nucleotide sequence ID" value="NZ_JADILU010000005.1"/>
</dbReference>
<evidence type="ECO:0000256" key="1">
    <source>
        <dbReference type="SAM" id="SignalP"/>
    </source>
</evidence>
<reference evidence="4" key="1">
    <citation type="journal article" date="2019" name="Int. J. Syst. Evol. Microbiol.">
        <title>The Global Catalogue of Microorganisms (GCM) 10K type strain sequencing project: providing services to taxonomists for standard genome sequencing and annotation.</title>
        <authorList>
            <consortium name="The Broad Institute Genomics Platform"/>
            <consortium name="The Broad Institute Genome Sequencing Center for Infectious Disease"/>
            <person name="Wu L."/>
            <person name="Ma J."/>
        </authorList>
    </citation>
    <scope>NUCLEOTIDE SEQUENCE [LARGE SCALE GENOMIC DNA]</scope>
    <source>
        <strain evidence="4">KCTC 32514</strain>
    </source>
</reference>
<dbReference type="Proteomes" id="UP001597548">
    <property type="component" value="Unassembled WGS sequence"/>
</dbReference>
<sequence>MKTNKIFTFFTIIAMSFAMTSCVQDDDYSVPSSLGDEENAVLQELLNNATEVTIANVKAMYVEGEFIEAIETDIYVKGYVSSSDQTGNFFKEFYIQDSPTNPTGALKIILDQVDTYNQFNLGREVYIKLNGLFVGEERVGNGVTTIGGGTETDQYGTTVTSINESQTRQSVLRSTITEEIVPLAVSFSQINASLVGVLVNVDGAEFADNLAGELYFDPIESFDTQRTLQSCEGTSYTTFSLETSAFASFQNQPLPLGNGSITAVVNKTFDGGSIILALNSTDDVNFTGERCELVDISNYSVVYEEDFVGGLNGWDVINTEGTQSWYPASFGGVSYIRGSGYDGSNSVPMISWLISPSFDFDAQTDEQMVLEIADAFSDTGEEPLKAYYSNDYVSGSDPSTATWIEVGANQISALPINGGFFDNIYDVTSFIDLSAATGSGVIAFVYDSDNAAISSTRDLSNVKILSPQ</sequence>
<feature type="chain" id="PRO_5046913026" evidence="1">
    <location>
        <begin position="21"/>
        <end position="468"/>
    </location>
</feature>
<evidence type="ECO:0000313" key="3">
    <source>
        <dbReference type="EMBL" id="MFD2915175.1"/>
    </source>
</evidence>
<dbReference type="Pfam" id="PF18942">
    <property type="entry name" value="DUF5689"/>
    <property type="match status" value="1"/>
</dbReference>
<evidence type="ECO:0000313" key="4">
    <source>
        <dbReference type="Proteomes" id="UP001597548"/>
    </source>
</evidence>
<feature type="domain" description="DUF5689" evidence="2">
    <location>
        <begin position="50"/>
        <end position="284"/>
    </location>
</feature>
<protein>
    <submittedName>
        <fullName evidence="3">DUF5689 domain-containing protein</fullName>
    </submittedName>
</protein>
<dbReference type="EMBL" id="JBHUOS010000002">
    <property type="protein sequence ID" value="MFD2915175.1"/>
    <property type="molecule type" value="Genomic_DNA"/>
</dbReference>
<dbReference type="NCBIfam" id="NF038128">
    <property type="entry name" value="choice_anch_J"/>
    <property type="match status" value="1"/>
</dbReference>
<keyword evidence="1" id="KW-0732">Signal</keyword>
<gene>
    <name evidence="3" type="ORF">ACFS29_05960</name>
</gene>
<proteinExistence type="predicted"/>